<dbReference type="Pfam" id="PF01394">
    <property type="entry name" value="Clathrin_propel"/>
    <property type="match status" value="3"/>
</dbReference>
<name>A0A8C1QM36_CYPCA</name>
<feature type="repeat" description="CHCR" evidence="7">
    <location>
        <begin position="735"/>
        <end position="874"/>
    </location>
</feature>
<dbReference type="Proteomes" id="UP000694427">
    <property type="component" value="Unplaced"/>
</dbReference>
<evidence type="ECO:0000256" key="7">
    <source>
        <dbReference type="PROSITE-ProRule" id="PRU01006"/>
    </source>
</evidence>
<feature type="repeat" description="CHCR" evidence="7">
    <location>
        <begin position="881"/>
        <end position="1026"/>
    </location>
</feature>
<feature type="repeat" description="CHCR" evidence="7">
    <location>
        <begin position="1176"/>
        <end position="1322"/>
    </location>
</feature>
<evidence type="ECO:0000259" key="8">
    <source>
        <dbReference type="Pfam" id="PF09268"/>
    </source>
</evidence>
<dbReference type="GO" id="GO:0005198">
    <property type="term" value="F:structural molecule activity"/>
    <property type="evidence" value="ECO:0007669"/>
    <property type="project" value="InterPro"/>
</dbReference>
<dbReference type="SUPFAM" id="SSF50989">
    <property type="entry name" value="Clathrin heavy-chain terminal domain"/>
    <property type="match status" value="1"/>
</dbReference>
<dbReference type="PANTHER" id="PTHR10292">
    <property type="entry name" value="CLATHRIN HEAVY CHAIN RELATED"/>
    <property type="match status" value="1"/>
</dbReference>
<keyword evidence="2" id="KW-0677">Repeat</keyword>
<evidence type="ECO:0000256" key="6">
    <source>
        <dbReference type="PIRNR" id="PIRNR002290"/>
    </source>
</evidence>
<dbReference type="Gene3D" id="1.25.40.30">
    <property type="match status" value="1"/>
</dbReference>
<dbReference type="InterPro" id="IPR000547">
    <property type="entry name" value="Clathrin_H-chain/VPS_repeat"/>
</dbReference>
<dbReference type="GO" id="GO:0030130">
    <property type="term" value="C:clathrin coat of trans-Golgi network vesicle"/>
    <property type="evidence" value="ECO:0007669"/>
    <property type="project" value="InterPro"/>
</dbReference>
<protein>
    <recommendedName>
        <fullName evidence="6">Clathrin heavy chain</fullName>
    </recommendedName>
</protein>
<feature type="repeat" description="CHCR" evidence="7">
    <location>
        <begin position="1030"/>
        <end position="1171"/>
    </location>
</feature>
<evidence type="ECO:0000256" key="1">
    <source>
        <dbReference type="ARBA" id="ARBA00009535"/>
    </source>
</evidence>
<dbReference type="GO" id="GO:0032051">
    <property type="term" value="F:clathrin light chain binding"/>
    <property type="evidence" value="ECO:0007669"/>
    <property type="project" value="InterPro"/>
</dbReference>
<evidence type="ECO:0000256" key="5">
    <source>
        <dbReference type="ARBA" id="ARBA00023329"/>
    </source>
</evidence>
<dbReference type="Ensembl" id="ENSCCRT00010055346.1">
    <property type="protein sequence ID" value="ENSCCRP00010050492.1"/>
    <property type="gene ID" value="ENSCCRG00010021378.1"/>
</dbReference>
<dbReference type="InterPro" id="IPR016025">
    <property type="entry name" value="Clathrin_H-chain_N"/>
</dbReference>
<feature type="repeat" description="CHCR" evidence="7">
    <location>
        <begin position="588"/>
        <end position="730"/>
    </location>
</feature>
<evidence type="ECO:0000313" key="10">
    <source>
        <dbReference type="Proteomes" id="UP000694427"/>
    </source>
</evidence>
<dbReference type="InterPro" id="IPR055358">
    <property type="entry name" value="CHCR"/>
</dbReference>
<dbReference type="SMART" id="SM00299">
    <property type="entry name" value="CLH"/>
    <property type="match status" value="7"/>
</dbReference>
<keyword evidence="4 6" id="KW-0168">Coated pit</keyword>
<dbReference type="Pfam" id="PF00637">
    <property type="entry name" value="Clathrin"/>
    <property type="match status" value="7"/>
</dbReference>
<dbReference type="Gene3D" id="1.25.40.10">
    <property type="entry name" value="Tetratricopeptide repeat domain"/>
    <property type="match status" value="3"/>
</dbReference>
<dbReference type="Pfam" id="PF13838">
    <property type="entry name" value="Clathrin_H_link"/>
    <property type="match status" value="1"/>
</dbReference>
<dbReference type="GO" id="GO:0045334">
    <property type="term" value="C:clathrin-coated endocytic vesicle"/>
    <property type="evidence" value="ECO:0007669"/>
    <property type="project" value="TreeGrafter"/>
</dbReference>
<feature type="repeat" description="CHCR" evidence="7">
    <location>
        <begin position="1325"/>
        <end position="1468"/>
    </location>
</feature>
<feature type="repeat" description="CHCR" evidence="7">
    <location>
        <begin position="439"/>
        <end position="585"/>
    </location>
</feature>
<keyword evidence="5 6" id="KW-0968">Cytoplasmic vesicle</keyword>
<organism evidence="9 10">
    <name type="scientific">Cyprinus carpio</name>
    <name type="common">Common carp</name>
    <dbReference type="NCBI Taxonomy" id="7962"/>
    <lineage>
        <taxon>Eukaryota</taxon>
        <taxon>Metazoa</taxon>
        <taxon>Chordata</taxon>
        <taxon>Craniata</taxon>
        <taxon>Vertebrata</taxon>
        <taxon>Euteleostomi</taxon>
        <taxon>Actinopterygii</taxon>
        <taxon>Neopterygii</taxon>
        <taxon>Teleostei</taxon>
        <taxon>Ostariophysi</taxon>
        <taxon>Cypriniformes</taxon>
        <taxon>Cyprinidae</taxon>
        <taxon>Cyprininae</taxon>
        <taxon>Cyprinus</taxon>
    </lineage>
</organism>
<dbReference type="FunFam" id="1.25.40.10:FF:000001">
    <property type="entry name" value="Clathrin heavy chain"/>
    <property type="match status" value="1"/>
</dbReference>
<dbReference type="PIRSF" id="PIRSF002290">
    <property type="entry name" value="Clathrin_H_chain"/>
    <property type="match status" value="1"/>
</dbReference>
<dbReference type="FunFam" id="1.25.40.10:FF:000002">
    <property type="entry name" value="Clathrin heavy chain"/>
    <property type="match status" value="1"/>
</dbReference>
<dbReference type="InterPro" id="IPR011990">
    <property type="entry name" value="TPR-like_helical_dom_sf"/>
</dbReference>
<dbReference type="PANTHER" id="PTHR10292:SF6">
    <property type="entry name" value="CLATHRIN HEAVY CHAIN 2"/>
    <property type="match status" value="1"/>
</dbReference>
<comment type="function">
    <text evidence="6">Clathrin is the major protein of the polyhedral coat of coated pits and vesicles.</text>
</comment>
<reference evidence="9" key="2">
    <citation type="submission" date="2025-09" db="UniProtKB">
        <authorList>
            <consortium name="Ensembl"/>
        </authorList>
    </citation>
    <scope>IDENTIFICATION</scope>
</reference>
<dbReference type="InterPro" id="IPR012331">
    <property type="entry name" value="Clathrin_H-chain_linker"/>
</dbReference>
<evidence type="ECO:0000313" key="9">
    <source>
        <dbReference type="Ensembl" id="ENSCCRP00010050492.1"/>
    </source>
</evidence>
<dbReference type="FunFam" id="1.25.40.10:FF:000007">
    <property type="entry name" value="Clathrin heavy chain"/>
    <property type="match status" value="1"/>
</dbReference>
<comment type="similarity">
    <text evidence="1 6">Belongs to the clathrin heavy chain family.</text>
</comment>
<dbReference type="Pfam" id="PF09268">
    <property type="entry name" value="Clathrin-link"/>
    <property type="match status" value="1"/>
</dbReference>
<sequence>MESDRFICIREKVGEQNQVVIVDLSDPSNPIRRPITADSAIMNPASKVIALKAARTLQIFNMEMKSKVKAHTMTDEVLFWRWISVNTIALVTDTTVYHWSMEGDSQPVKMFDRHASLAGCQIINYRTDEQQKWLLLIGISAQQNRVVGAMQLFSVDRKVSQPIEGHAAAFGHYKLEGNPNASTLFCFAIRGQAGGKLHIIEVGQPQAGNQPFTKKAVDVFFPPEAQTDFPVAMQIGTKHGVIYLITKYGYFHMYDLESGVCIYMNRISAETIFVTAAHESTSGVIGVNKKGQVLSVCVEEENVVNYVTNVLQNPELALRLALRSDLPGAEELLTHKFNTLFSQGSYTEAAKVAASAPKLECSEELGDLVKAADVSLALSVYLRANVPAKVIQCFAETAQFQKIVLYAKKMGYSPDWVTLLRSVMRSSPDQGLQFAQMLVQDEEPLVNINQVVDVFMEGNLVQQCTSFLLDALKNNKPEEGPLQTRLLEMNLIHAPQVADAILGNQMFTHYERAHIAQLCEKAGLLQRALEHYSDPYDIKRTVVHTHLLNPEWLVNFFGSLSVGDSVECLRAMLAANLRQNLQLSVQIATKYHEQLGTQTLVELFESFKSYEGLFYFLGSIVNFSQDPDVHFKYIQAACKTGQIKEVERICRESSCYNAERVKNFLKEAKLTDQLPLIIVCDRFDFVHDLVLYLYRNSLQKYIEIYVQKVNPSRLPVVVGGLLDVDCSEDTIRSLILAVRGDFSTDQLVEEVEKRNRLKLLLSWLESRVQEGCEEPATHNALAKIYIDSNNNPERFLRENLHYDSVTVGRYCEKRDPHLAFVAYERGQCDLELIQVCNENSLFKSESRYLVRRKDPDLWAQVLQETNPYRRPLIDQVVQTALPETQDPEEVSVTVKAFMTADLPNELIELLEKIVLENSIFSEHRNLQNLLILTAIKADRTRVMEYINRLDNYDAPDIANIAISSELYEEAFSIFKKFDVNTSAIQVLIEHMGNLDRAYEFAERCAEGSVWSRLAQAQLQSGLIKEAIDSYIKAGEPSAYMEVVDAASRNGNWEDLVKFLQMARKKSRESYVETELIFALAKTNRLTELEDFINGPNNAHIQQVGERCYEEGMFEAARLLFNNVSNFARLASTLVHLGEFQAAVDSARKASCTRTWKEVCFACVDGEEFRLAQISGLHIVTHADELEELINYYQDRGYFEELMVLLEAALGLERAHMGMFTELAILYSKYKPQRMREHLELFWSRVNIPKVLRAAEQAHLWAELVFLYDKYEEYDNAILTMIAHPTDAWRDASFKELISKVANVELYYKSLQFYLDYKPLLLNDLLSVLAPRLDHSRAVSYFSRVNQLRLVKPYLRSVQSHNNRAVNEALNNLLMEEEDYQGLRASIDAYDNFDSMGLAQRLETHELIEFRRIAAYLYKSNQRWAQSIQLCKKDKLYKDAMQFSAESQDGAQAQDLLRWFVEEGKSECFAACLFSSYDLLAPDLVLELAWRHGLVDFAMPYFIQKQIIIHINN</sequence>
<evidence type="ECO:0000256" key="3">
    <source>
        <dbReference type="ARBA" id="ARBA00023136"/>
    </source>
</evidence>
<dbReference type="GO" id="GO:0006886">
    <property type="term" value="P:intracellular protein transport"/>
    <property type="evidence" value="ECO:0007669"/>
    <property type="project" value="UniProtKB-UniRule"/>
</dbReference>
<dbReference type="PROSITE" id="PS50236">
    <property type="entry name" value="CHCR"/>
    <property type="match status" value="7"/>
</dbReference>
<comment type="subcellular location">
    <subcellularLocation>
        <location evidence="6">Cytoplasmic vesicle membrane</location>
        <topology evidence="6">Peripheral membrane protein</topology>
        <orientation evidence="6">Cytoplasmic side</orientation>
    </subcellularLocation>
    <subcellularLocation>
        <location evidence="6">Membrane</location>
        <location evidence="6">Coated pit</location>
        <topology evidence="6">Peripheral membrane protein</topology>
        <orientation evidence="6">Cytoplasmic side</orientation>
    </subcellularLocation>
</comment>
<dbReference type="InterPro" id="IPR015348">
    <property type="entry name" value="Clathrin_H-chain_linker_core"/>
</dbReference>
<dbReference type="FunFam" id="2.130.10.110:FF:000003">
    <property type="entry name" value="Clathrin heavy chain"/>
    <property type="match status" value="1"/>
</dbReference>
<dbReference type="InterPro" id="IPR016024">
    <property type="entry name" value="ARM-type_fold"/>
</dbReference>
<dbReference type="Gene3D" id="1.25.40.730">
    <property type="match status" value="1"/>
</dbReference>
<evidence type="ECO:0000256" key="4">
    <source>
        <dbReference type="ARBA" id="ARBA00023176"/>
    </source>
</evidence>
<feature type="domain" description="Clathrin heavy chain linker core motif" evidence="8">
    <location>
        <begin position="300"/>
        <end position="323"/>
    </location>
</feature>
<dbReference type="GO" id="GO:0071439">
    <property type="term" value="C:clathrin complex"/>
    <property type="evidence" value="ECO:0007669"/>
    <property type="project" value="InterPro"/>
</dbReference>
<dbReference type="FunFam" id="1.25.40.10:FF:000009">
    <property type="entry name" value="Clathrin heavy chain"/>
    <property type="match status" value="1"/>
</dbReference>
<reference evidence="9" key="1">
    <citation type="submission" date="2025-08" db="UniProtKB">
        <authorList>
            <consortium name="Ensembl"/>
        </authorList>
    </citation>
    <scope>IDENTIFICATION</scope>
</reference>
<proteinExistence type="inferred from homology"/>
<dbReference type="GO" id="GO:0030132">
    <property type="term" value="C:clathrin coat of coated pit"/>
    <property type="evidence" value="ECO:0007669"/>
    <property type="project" value="InterPro"/>
</dbReference>
<dbReference type="Gene3D" id="2.130.10.110">
    <property type="entry name" value="Clathrin heavy-chain terminal domain"/>
    <property type="match status" value="1"/>
</dbReference>
<dbReference type="SUPFAM" id="SSF48371">
    <property type="entry name" value="ARM repeat"/>
    <property type="match status" value="5"/>
</dbReference>
<keyword evidence="10" id="KW-1185">Reference proteome</keyword>
<dbReference type="GO" id="GO:0070062">
    <property type="term" value="C:extracellular exosome"/>
    <property type="evidence" value="ECO:0007669"/>
    <property type="project" value="TreeGrafter"/>
</dbReference>
<dbReference type="GO" id="GO:0006898">
    <property type="term" value="P:receptor-mediated endocytosis"/>
    <property type="evidence" value="ECO:0007669"/>
    <property type="project" value="TreeGrafter"/>
</dbReference>
<evidence type="ECO:0000256" key="2">
    <source>
        <dbReference type="ARBA" id="ARBA00022737"/>
    </source>
</evidence>
<dbReference type="InterPro" id="IPR016341">
    <property type="entry name" value="Clathrin_heavy_chain"/>
</dbReference>
<dbReference type="InterPro" id="IPR022365">
    <property type="entry name" value="Clathrin_H-chain_propeller_rpt"/>
</dbReference>
<keyword evidence="3 6" id="KW-0472">Membrane</keyword>
<accession>A0A8C1QM36</accession>